<protein>
    <submittedName>
        <fullName evidence="9">Aromatic ring-hydroxylating dioxygenase subunit alpha</fullName>
        <ecNumber evidence="9">1.14.13.-</ecNumber>
    </submittedName>
</protein>
<feature type="domain" description="Rieske" evidence="8">
    <location>
        <begin position="48"/>
        <end position="155"/>
    </location>
</feature>
<dbReference type="PROSITE" id="PS00570">
    <property type="entry name" value="RING_HYDROXYL_ALPHA"/>
    <property type="match status" value="1"/>
</dbReference>
<keyword evidence="7" id="KW-0520">NAD</keyword>
<comment type="caution">
    <text evidence="9">The sequence shown here is derived from an EMBL/GenBank/DDBJ whole genome shotgun (WGS) entry which is preliminary data.</text>
</comment>
<keyword evidence="3" id="KW-0479">Metal-binding</keyword>
<organism evidence="9 10">
    <name type="scientific">Novosphingobium clariflavum</name>
    <dbReference type="NCBI Taxonomy" id="2029884"/>
    <lineage>
        <taxon>Bacteria</taxon>
        <taxon>Pseudomonadati</taxon>
        <taxon>Pseudomonadota</taxon>
        <taxon>Alphaproteobacteria</taxon>
        <taxon>Sphingomonadales</taxon>
        <taxon>Sphingomonadaceae</taxon>
        <taxon>Novosphingobium</taxon>
    </lineage>
</organism>
<keyword evidence="6" id="KW-0411">Iron-sulfur</keyword>
<sequence length="404" mass="45754">MTILTDTFIDSLESSTLGTLDAETLPAECYVDEEFYRFEKAALFEHEWLCVGRAEWLENPGDFFTVTRADEPMVIAKTRDGSIKALSSVCQHRAMLVAEGHGNTRAFVCPYHHWTYDLDGTLVGAPAMNRTCNFDRKAASLPEIRHEIWHGFIFVNFDADAAPLTPRLAGIEEVVANYEFENLRGPRPEEPTVFPWNWKVMLENNNDGYHASRLHAGPLHDFIPSGLASFPDVPADSAAYYRLNGTLHKNAAFNATQKAVFPVFPKLTEEEQNRLLFVNLPPSLSLVVLNDTVLYLIMDPRGAQSHALTIGTLMVSEAMDDPLYELKMKMNDSAVEEIVGQDFHVDELVQQGLRSKYAPRGRYSWQEGAQRLLNVWLVERYRAEWDRRRGPQKTLAAPVTRLHA</sequence>
<evidence type="ECO:0000256" key="4">
    <source>
        <dbReference type="ARBA" id="ARBA00023002"/>
    </source>
</evidence>
<dbReference type="InterPro" id="IPR017941">
    <property type="entry name" value="Rieske_2Fe-2S"/>
</dbReference>
<evidence type="ECO:0000256" key="2">
    <source>
        <dbReference type="ARBA" id="ARBA00022714"/>
    </source>
</evidence>
<keyword evidence="5" id="KW-0408">Iron</keyword>
<evidence type="ECO:0000256" key="6">
    <source>
        <dbReference type="ARBA" id="ARBA00023014"/>
    </source>
</evidence>
<accession>A0ABV6S5S5</accession>
<keyword evidence="2" id="KW-0001">2Fe-2S</keyword>
<dbReference type="RefSeq" id="WP_267219377.1">
    <property type="nucleotide sequence ID" value="NZ_JAPCWC010000004.1"/>
</dbReference>
<evidence type="ECO:0000256" key="1">
    <source>
        <dbReference type="ARBA" id="ARBA00001962"/>
    </source>
</evidence>
<dbReference type="InterPro" id="IPR015881">
    <property type="entry name" value="ARHD_Rieske_2Fe_2S"/>
</dbReference>
<proteinExistence type="predicted"/>
<dbReference type="Proteomes" id="UP001589858">
    <property type="component" value="Unassembled WGS sequence"/>
</dbReference>
<dbReference type="CDD" id="cd03469">
    <property type="entry name" value="Rieske_RO_Alpha_N"/>
    <property type="match status" value="1"/>
</dbReference>
<evidence type="ECO:0000313" key="9">
    <source>
        <dbReference type="EMBL" id="MFC0684581.1"/>
    </source>
</evidence>
<dbReference type="Pfam" id="PF00355">
    <property type="entry name" value="Rieske"/>
    <property type="match status" value="1"/>
</dbReference>
<gene>
    <name evidence="9" type="ORF">ACFFF8_08230</name>
</gene>
<keyword evidence="10" id="KW-1185">Reference proteome</keyword>
<keyword evidence="9" id="KW-0223">Dioxygenase</keyword>
<dbReference type="PANTHER" id="PTHR43756">
    <property type="entry name" value="CHOLINE MONOOXYGENASE, CHLOROPLASTIC"/>
    <property type="match status" value="1"/>
</dbReference>
<dbReference type="InterPro" id="IPR015879">
    <property type="entry name" value="Ring_hydroxy_dOase_asu_C_dom"/>
</dbReference>
<dbReference type="InterPro" id="IPR001663">
    <property type="entry name" value="Rng_hydr_dOase-A"/>
</dbReference>
<dbReference type="SUPFAM" id="SSF55961">
    <property type="entry name" value="Bet v1-like"/>
    <property type="match status" value="1"/>
</dbReference>
<comment type="cofactor">
    <cofactor evidence="1">
        <name>Fe cation</name>
        <dbReference type="ChEBI" id="CHEBI:24875"/>
    </cofactor>
</comment>
<dbReference type="PANTHER" id="PTHR43756:SF5">
    <property type="entry name" value="CHOLINE MONOOXYGENASE, CHLOROPLASTIC"/>
    <property type="match status" value="1"/>
</dbReference>
<evidence type="ECO:0000256" key="3">
    <source>
        <dbReference type="ARBA" id="ARBA00022723"/>
    </source>
</evidence>
<dbReference type="EMBL" id="JBHLTM010000027">
    <property type="protein sequence ID" value="MFC0684581.1"/>
    <property type="molecule type" value="Genomic_DNA"/>
</dbReference>
<dbReference type="EC" id="1.14.13.-" evidence="9"/>
<keyword evidence="4 9" id="KW-0560">Oxidoreductase</keyword>
<evidence type="ECO:0000256" key="5">
    <source>
        <dbReference type="ARBA" id="ARBA00023004"/>
    </source>
</evidence>
<dbReference type="Gene3D" id="2.102.10.10">
    <property type="entry name" value="Rieske [2Fe-2S] iron-sulphur domain"/>
    <property type="match status" value="1"/>
</dbReference>
<reference evidence="9 10" key="1">
    <citation type="submission" date="2024-09" db="EMBL/GenBank/DDBJ databases">
        <authorList>
            <person name="Sun Q."/>
            <person name="Mori K."/>
        </authorList>
    </citation>
    <scope>NUCLEOTIDE SEQUENCE [LARGE SCALE GENOMIC DNA]</scope>
    <source>
        <strain evidence="9 10">CICC 11035S</strain>
    </source>
</reference>
<evidence type="ECO:0000313" key="10">
    <source>
        <dbReference type="Proteomes" id="UP001589858"/>
    </source>
</evidence>
<evidence type="ECO:0000259" key="8">
    <source>
        <dbReference type="PROSITE" id="PS51296"/>
    </source>
</evidence>
<dbReference type="GO" id="GO:0051213">
    <property type="term" value="F:dioxygenase activity"/>
    <property type="evidence" value="ECO:0007669"/>
    <property type="project" value="UniProtKB-KW"/>
</dbReference>
<evidence type="ECO:0000256" key="7">
    <source>
        <dbReference type="ARBA" id="ARBA00023027"/>
    </source>
</evidence>
<dbReference type="InterPro" id="IPR036922">
    <property type="entry name" value="Rieske_2Fe-2S_sf"/>
</dbReference>
<dbReference type="SUPFAM" id="SSF50022">
    <property type="entry name" value="ISP domain"/>
    <property type="match status" value="1"/>
</dbReference>
<dbReference type="PROSITE" id="PS51296">
    <property type="entry name" value="RIESKE"/>
    <property type="match status" value="1"/>
</dbReference>
<dbReference type="Gene3D" id="3.90.380.10">
    <property type="entry name" value="Naphthalene 1,2-dioxygenase Alpha Subunit, Chain A, domain 1"/>
    <property type="match status" value="1"/>
</dbReference>
<dbReference type="PRINTS" id="PR00090">
    <property type="entry name" value="RNGDIOXGNASE"/>
</dbReference>
<name>A0ABV6S5S5_9SPHN</name>
<dbReference type="Pfam" id="PF00848">
    <property type="entry name" value="Ring_hydroxyl_A"/>
    <property type="match status" value="1"/>
</dbReference>